<protein>
    <submittedName>
        <fullName evidence="5">Histamine N-methyltransferase</fullName>
    </submittedName>
</protein>
<reference evidence="5 6" key="1">
    <citation type="journal article" date="2019" name="Genome Biol. Evol.">
        <title>Whole-Genome Sequencing of the Giant Devil Catfish, Bagarius yarrelli.</title>
        <authorList>
            <person name="Jiang W."/>
            <person name="Lv Y."/>
            <person name="Cheng L."/>
            <person name="Yang K."/>
            <person name="Chao B."/>
            <person name="Wang X."/>
            <person name="Li Y."/>
            <person name="Pan X."/>
            <person name="You X."/>
            <person name="Zhang Y."/>
            <person name="Yang J."/>
            <person name="Li J."/>
            <person name="Zhang X."/>
            <person name="Liu S."/>
            <person name="Sun C."/>
            <person name="Yang J."/>
            <person name="Shi Q."/>
        </authorList>
    </citation>
    <scope>NUCLEOTIDE SEQUENCE [LARGE SCALE GENOMIC DNA]</scope>
    <source>
        <strain evidence="5">JWS20170419001</strain>
        <tissue evidence="5">Muscle</tissue>
    </source>
</reference>
<dbReference type="EMBL" id="VCAZ01000123">
    <property type="protein sequence ID" value="TSV15279.1"/>
    <property type="molecule type" value="Genomic_DNA"/>
</dbReference>
<evidence type="ECO:0000256" key="2">
    <source>
        <dbReference type="ARBA" id="ARBA00022603"/>
    </source>
</evidence>
<dbReference type="FunFam" id="3.40.50.150:FF:000118">
    <property type="entry name" value="Histamine N-methyltransferase"/>
    <property type="match status" value="1"/>
</dbReference>
<dbReference type="PROSITE" id="PS51597">
    <property type="entry name" value="SAM_HNMT"/>
    <property type="match status" value="1"/>
</dbReference>
<keyword evidence="4" id="KW-0949">S-adenosyl-L-methionine</keyword>
<evidence type="ECO:0000313" key="6">
    <source>
        <dbReference type="Proteomes" id="UP000319801"/>
    </source>
</evidence>
<dbReference type="InterPro" id="IPR016673">
    <property type="entry name" value="HHMT-like"/>
</dbReference>
<evidence type="ECO:0000256" key="4">
    <source>
        <dbReference type="ARBA" id="ARBA00022691"/>
    </source>
</evidence>
<comment type="caution">
    <text evidence="5">The sequence shown here is derived from an EMBL/GenBank/DDBJ whole genome shotgun (WGS) entry which is preliminary data.</text>
</comment>
<dbReference type="AlphaFoldDB" id="A0A556V583"/>
<dbReference type="GO" id="GO:0008170">
    <property type="term" value="F:N-methyltransferase activity"/>
    <property type="evidence" value="ECO:0007669"/>
    <property type="project" value="InterPro"/>
</dbReference>
<dbReference type="InterPro" id="IPR029063">
    <property type="entry name" value="SAM-dependent_MTases_sf"/>
</dbReference>
<dbReference type="GO" id="GO:0032259">
    <property type="term" value="P:methylation"/>
    <property type="evidence" value="ECO:0007669"/>
    <property type="project" value="UniProtKB-KW"/>
</dbReference>
<evidence type="ECO:0000256" key="1">
    <source>
        <dbReference type="ARBA" id="ARBA00011245"/>
    </source>
</evidence>
<gene>
    <name evidence="5" type="ORF">Baya_13265</name>
</gene>
<evidence type="ECO:0000256" key="3">
    <source>
        <dbReference type="ARBA" id="ARBA00022679"/>
    </source>
</evidence>
<dbReference type="Pfam" id="PF13489">
    <property type="entry name" value="Methyltransf_23"/>
    <property type="match status" value="1"/>
</dbReference>
<accession>A0A556V583</accession>
<dbReference type="Gene3D" id="3.40.50.150">
    <property type="entry name" value="Vaccinia Virus protein VP39"/>
    <property type="match status" value="1"/>
</dbReference>
<organism evidence="5 6">
    <name type="scientific">Bagarius yarrelli</name>
    <name type="common">Goonch</name>
    <name type="synonym">Bagrus yarrelli</name>
    <dbReference type="NCBI Taxonomy" id="175774"/>
    <lineage>
        <taxon>Eukaryota</taxon>
        <taxon>Metazoa</taxon>
        <taxon>Chordata</taxon>
        <taxon>Craniata</taxon>
        <taxon>Vertebrata</taxon>
        <taxon>Euteleostomi</taxon>
        <taxon>Actinopterygii</taxon>
        <taxon>Neopterygii</taxon>
        <taxon>Teleostei</taxon>
        <taxon>Ostariophysi</taxon>
        <taxon>Siluriformes</taxon>
        <taxon>Sisoridae</taxon>
        <taxon>Sisorinae</taxon>
        <taxon>Bagarius</taxon>
    </lineage>
</organism>
<proteinExistence type="predicted"/>
<evidence type="ECO:0000313" key="5">
    <source>
        <dbReference type="EMBL" id="TSV15279.1"/>
    </source>
</evidence>
<dbReference type="OrthoDB" id="5984880at2759"/>
<dbReference type="Proteomes" id="UP000319801">
    <property type="component" value="Unassembled WGS sequence"/>
</dbReference>
<keyword evidence="3 5" id="KW-0808">Transferase</keyword>
<dbReference type="PIRSF" id="PIRSF016616">
    <property type="entry name" value="HHMT"/>
    <property type="match status" value="1"/>
</dbReference>
<sequence length="288" mass="32997">MESLLDDYSKYLSVYEMLLANSAEHRCMKEFVHTKLPEVLASIGKGEPTLNMMGVGSGSGEIELEILKVMHEKHPDAKVNNEVVEPSECMLKKYNALLSKTPGLEHVTFHWNKMTATEFENDWKKNNSDRKMHFINMIQMLYYVEDPEATISFYRSLLQKGGKILLILLAGETAWARLIKKFQDQICKKGFAQSVNTSDIKRFLESKNIPYQNYKLRSLTDITECFTPGDLKGDRLLDLLTEVVEFRKTASPKLRDEVLEFLKQPENSQTVNGRILFDCSTEALLIDA</sequence>
<keyword evidence="2 5" id="KW-0489">Methyltransferase</keyword>
<name>A0A556V583_BAGYA</name>
<dbReference type="SUPFAM" id="SSF53335">
    <property type="entry name" value="S-adenosyl-L-methionine-dependent methyltransferases"/>
    <property type="match status" value="1"/>
</dbReference>
<keyword evidence="6" id="KW-1185">Reference proteome</keyword>
<comment type="subunit">
    <text evidence="1">Monomer.</text>
</comment>